<dbReference type="EMBL" id="JARKIF010000039">
    <property type="protein sequence ID" value="KAJ7609621.1"/>
    <property type="molecule type" value="Genomic_DNA"/>
</dbReference>
<dbReference type="EMBL" id="JARKIF010000124">
    <property type="protein sequence ID" value="KAJ7603798.1"/>
    <property type="molecule type" value="Genomic_DNA"/>
</dbReference>
<name>A0AAD7FAW9_9AGAR</name>
<protein>
    <recommendedName>
        <fullName evidence="4">HAT C-terminal dimerisation domain-containing protein</fullName>
    </recommendedName>
</protein>
<dbReference type="Proteomes" id="UP001221142">
    <property type="component" value="Unassembled WGS sequence"/>
</dbReference>
<dbReference type="AlphaFoldDB" id="A0AAD7FAW9"/>
<feature type="non-terminal residue" evidence="2">
    <location>
        <position position="55"/>
    </location>
</feature>
<sequence>ATSVDAERAFSEGRHQVSWNQHSMSSQAFRAQMAIASWANAPFFDFKSAVAALEA</sequence>
<keyword evidence="3" id="KW-1185">Reference proteome</keyword>
<proteinExistence type="predicted"/>
<evidence type="ECO:0008006" key="4">
    <source>
        <dbReference type="Google" id="ProtNLM"/>
    </source>
</evidence>
<reference evidence="2" key="1">
    <citation type="submission" date="2023-03" db="EMBL/GenBank/DDBJ databases">
        <title>Massive genome expansion in bonnet fungi (Mycena s.s.) driven by repeated elements and novel gene families across ecological guilds.</title>
        <authorList>
            <consortium name="Lawrence Berkeley National Laboratory"/>
            <person name="Harder C.B."/>
            <person name="Miyauchi S."/>
            <person name="Viragh M."/>
            <person name="Kuo A."/>
            <person name="Thoen E."/>
            <person name="Andreopoulos B."/>
            <person name="Lu D."/>
            <person name="Skrede I."/>
            <person name="Drula E."/>
            <person name="Henrissat B."/>
            <person name="Morin E."/>
            <person name="Kohler A."/>
            <person name="Barry K."/>
            <person name="LaButti K."/>
            <person name="Morin E."/>
            <person name="Salamov A."/>
            <person name="Lipzen A."/>
            <person name="Mereny Z."/>
            <person name="Hegedus B."/>
            <person name="Baldrian P."/>
            <person name="Stursova M."/>
            <person name="Weitz H."/>
            <person name="Taylor A."/>
            <person name="Grigoriev I.V."/>
            <person name="Nagy L.G."/>
            <person name="Martin F."/>
            <person name="Kauserud H."/>
        </authorList>
    </citation>
    <scope>NUCLEOTIDE SEQUENCE</scope>
    <source>
        <strain evidence="2">9284</strain>
    </source>
</reference>
<evidence type="ECO:0000313" key="1">
    <source>
        <dbReference type="EMBL" id="KAJ7603798.1"/>
    </source>
</evidence>
<feature type="non-terminal residue" evidence="2">
    <location>
        <position position="1"/>
    </location>
</feature>
<evidence type="ECO:0000313" key="2">
    <source>
        <dbReference type="EMBL" id="KAJ7609621.1"/>
    </source>
</evidence>
<gene>
    <name evidence="1" type="ORF">FB45DRAFT_677130</name>
    <name evidence="2" type="ORF">FB45DRAFT_691341</name>
</gene>
<organism evidence="2 3">
    <name type="scientific">Roridomyces roridus</name>
    <dbReference type="NCBI Taxonomy" id="1738132"/>
    <lineage>
        <taxon>Eukaryota</taxon>
        <taxon>Fungi</taxon>
        <taxon>Dikarya</taxon>
        <taxon>Basidiomycota</taxon>
        <taxon>Agaricomycotina</taxon>
        <taxon>Agaricomycetes</taxon>
        <taxon>Agaricomycetidae</taxon>
        <taxon>Agaricales</taxon>
        <taxon>Marasmiineae</taxon>
        <taxon>Mycenaceae</taxon>
        <taxon>Roridomyces</taxon>
    </lineage>
</organism>
<accession>A0AAD7FAW9</accession>
<evidence type="ECO:0000313" key="3">
    <source>
        <dbReference type="Proteomes" id="UP001221142"/>
    </source>
</evidence>
<comment type="caution">
    <text evidence="2">The sequence shown here is derived from an EMBL/GenBank/DDBJ whole genome shotgun (WGS) entry which is preliminary data.</text>
</comment>